<dbReference type="GO" id="GO:0022857">
    <property type="term" value="F:transmembrane transporter activity"/>
    <property type="evidence" value="ECO:0007669"/>
    <property type="project" value="InterPro"/>
</dbReference>
<feature type="transmembrane region" description="Helical" evidence="5">
    <location>
        <begin position="45"/>
        <end position="66"/>
    </location>
</feature>
<dbReference type="PANTHER" id="PTHR10924:SF6">
    <property type="entry name" value="SOLUTE CARRIER FAMILY 49 MEMBER A3"/>
    <property type="match status" value="1"/>
</dbReference>
<evidence type="ECO:0000256" key="1">
    <source>
        <dbReference type="ARBA" id="ARBA00004141"/>
    </source>
</evidence>
<reference evidence="6" key="1">
    <citation type="submission" date="2013-12" db="EMBL/GenBank/DDBJ databases">
        <title>The Genome Sequence of Aphanomyces astaci APO3.</title>
        <authorList>
            <consortium name="The Broad Institute Genomics Platform"/>
            <person name="Russ C."/>
            <person name="Tyler B."/>
            <person name="van West P."/>
            <person name="Dieguez-Uribeondo J."/>
            <person name="Young S.K."/>
            <person name="Zeng Q."/>
            <person name="Gargeya S."/>
            <person name="Fitzgerald M."/>
            <person name="Abouelleil A."/>
            <person name="Alvarado L."/>
            <person name="Chapman S.B."/>
            <person name="Gainer-Dewar J."/>
            <person name="Goldberg J."/>
            <person name="Griggs A."/>
            <person name="Gujja S."/>
            <person name="Hansen M."/>
            <person name="Howarth C."/>
            <person name="Imamovic A."/>
            <person name="Ireland A."/>
            <person name="Larimer J."/>
            <person name="McCowan C."/>
            <person name="Murphy C."/>
            <person name="Pearson M."/>
            <person name="Poon T.W."/>
            <person name="Priest M."/>
            <person name="Roberts A."/>
            <person name="Saif S."/>
            <person name="Shea T."/>
            <person name="Sykes S."/>
            <person name="Wortman J."/>
            <person name="Nusbaum C."/>
            <person name="Birren B."/>
        </authorList>
    </citation>
    <scope>NUCLEOTIDE SEQUENCE [LARGE SCALE GENOMIC DNA]</scope>
    <source>
        <strain evidence="6">APO3</strain>
    </source>
</reference>
<feature type="transmembrane region" description="Helical" evidence="5">
    <location>
        <begin position="319"/>
        <end position="337"/>
    </location>
</feature>
<protein>
    <recommendedName>
        <fullName evidence="7">Major facilitator superfamily (MFS) profile domain-containing protein</fullName>
    </recommendedName>
</protein>
<feature type="transmembrane region" description="Helical" evidence="5">
    <location>
        <begin position="437"/>
        <end position="455"/>
    </location>
</feature>
<sequence>MERPPAVVVTRMAQTQLIKPASEAAPYGTFVPTLVVDSTVASTKWVMVAILSMLSCLNQAICYTYAPVSHFAEQGWHHTITCTTLITVYFVAYIPFAFIGSWIMDHRGLRFGVLLGAGLQAAGASLRVVGDWIDPSYQLYFLFGGQMLAAVAMPFMVNSPPMLSALWFPPSQRAMATSVAVNCNQLGIALVYILCPLVVTSVTDIPNWTLLIAALSIAAFVVTIFWFKSSAKFLNVDDDVSYDWHQWLNAFHHDGFFLTVFVFAVAETVTNVLSSLLNHILRADVFTKAQKGLIGAAFIVSALVGGQVVSGYIDGTQLHKVALVVCLVVTGVSLVAFHFAASAVFSGQMYVTMACLMVAGLFLGPLQPISLELGVECAHPTTEATVAALQQLCGNFLSAVLVPVLGSIQHAADEVHAQQAAGHEASYWMETFITPEVVLSVLVFIVASVFCGFGGKFKRSALEGQHGL</sequence>
<evidence type="ECO:0000256" key="4">
    <source>
        <dbReference type="ARBA" id="ARBA00023136"/>
    </source>
</evidence>
<organism evidence="6">
    <name type="scientific">Aphanomyces astaci</name>
    <name type="common">Crayfish plague agent</name>
    <dbReference type="NCBI Taxonomy" id="112090"/>
    <lineage>
        <taxon>Eukaryota</taxon>
        <taxon>Sar</taxon>
        <taxon>Stramenopiles</taxon>
        <taxon>Oomycota</taxon>
        <taxon>Saprolegniomycetes</taxon>
        <taxon>Saprolegniales</taxon>
        <taxon>Verrucalvaceae</taxon>
        <taxon>Aphanomyces</taxon>
    </lineage>
</organism>
<feature type="transmembrane region" description="Helical" evidence="5">
    <location>
        <begin position="349"/>
        <end position="366"/>
    </location>
</feature>
<dbReference type="RefSeq" id="XP_009828265.1">
    <property type="nucleotide sequence ID" value="XM_009829963.1"/>
</dbReference>
<evidence type="ECO:0000256" key="5">
    <source>
        <dbReference type="SAM" id="Phobius"/>
    </source>
</evidence>
<feature type="transmembrane region" description="Helical" evidence="5">
    <location>
        <begin position="208"/>
        <end position="227"/>
    </location>
</feature>
<keyword evidence="4 5" id="KW-0472">Membrane</keyword>
<feature type="transmembrane region" description="Helical" evidence="5">
    <location>
        <begin position="137"/>
        <end position="157"/>
    </location>
</feature>
<dbReference type="OrthoDB" id="422206at2759"/>
<keyword evidence="2 5" id="KW-0812">Transmembrane</keyword>
<proteinExistence type="predicted"/>
<dbReference type="SUPFAM" id="SSF103473">
    <property type="entry name" value="MFS general substrate transporter"/>
    <property type="match status" value="1"/>
</dbReference>
<gene>
    <name evidence="6" type="ORF">H257_05182</name>
</gene>
<accession>W4GTH3</accession>
<feature type="transmembrane region" description="Helical" evidence="5">
    <location>
        <begin position="177"/>
        <end position="199"/>
    </location>
</feature>
<dbReference type="Gene3D" id="1.20.1250.20">
    <property type="entry name" value="MFS general substrate transporter like domains"/>
    <property type="match status" value="2"/>
</dbReference>
<dbReference type="EMBL" id="KI913122">
    <property type="protein sequence ID" value="ETV82596.1"/>
    <property type="molecule type" value="Genomic_DNA"/>
</dbReference>
<dbReference type="InterPro" id="IPR036259">
    <property type="entry name" value="MFS_trans_sf"/>
</dbReference>
<dbReference type="InterPro" id="IPR011701">
    <property type="entry name" value="MFS"/>
</dbReference>
<feature type="transmembrane region" description="Helical" evidence="5">
    <location>
        <begin position="109"/>
        <end position="130"/>
    </location>
</feature>
<comment type="subcellular location">
    <subcellularLocation>
        <location evidence="1">Membrane</location>
        <topology evidence="1">Multi-pass membrane protein</topology>
    </subcellularLocation>
</comment>
<dbReference type="GO" id="GO:0016020">
    <property type="term" value="C:membrane"/>
    <property type="evidence" value="ECO:0007669"/>
    <property type="project" value="UniProtKB-SubCell"/>
</dbReference>
<evidence type="ECO:0000256" key="2">
    <source>
        <dbReference type="ARBA" id="ARBA00022692"/>
    </source>
</evidence>
<evidence type="ECO:0008006" key="7">
    <source>
        <dbReference type="Google" id="ProtNLM"/>
    </source>
</evidence>
<dbReference type="Pfam" id="PF07690">
    <property type="entry name" value="MFS_1"/>
    <property type="match status" value="1"/>
</dbReference>
<feature type="transmembrane region" description="Helical" evidence="5">
    <location>
        <begin position="256"/>
        <end position="281"/>
    </location>
</feature>
<dbReference type="AlphaFoldDB" id="W4GTH3"/>
<name>W4GTH3_APHAT</name>
<dbReference type="InterPro" id="IPR049680">
    <property type="entry name" value="FLVCR1-2_SLC49-like"/>
</dbReference>
<feature type="transmembrane region" description="Helical" evidence="5">
    <location>
        <begin position="78"/>
        <end position="103"/>
    </location>
</feature>
<evidence type="ECO:0000256" key="3">
    <source>
        <dbReference type="ARBA" id="ARBA00022989"/>
    </source>
</evidence>
<feature type="transmembrane region" description="Helical" evidence="5">
    <location>
        <begin position="293"/>
        <end position="313"/>
    </location>
</feature>
<dbReference type="GeneID" id="20807178"/>
<keyword evidence="3 5" id="KW-1133">Transmembrane helix</keyword>
<evidence type="ECO:0000313" key="6">
    <source>
        <dbReference type="EMBL" id="ETV82596.1"/>
    </source>
</evidence>
<dbReference type="VEuPathDB" id="FungiDB:H257_05182"/>
<dbReference type="PANTHER" id="PTHR10924">
    <property type="entry name" value="MAJOR FACILITATOR SUPERFAMILY PROTEIN-RELATED"/>
    <property type="match status" value="1"/>
</dbReference>